<dbReference type="Pfam" id="PF00628">
    <property type="entry name" value="PHD"/>
    <property type="match status" value="2"/>
</dbReference>
<dbReference type="AlphaFoldDB" id="A0A8S2PTC4"/>
<dbReference type="SUPFAM" id="SSF47370">
    <property type="entry name" value="Bromodomain"/>
    <property type="match status" value="1"/>
</dbReference>
<dbReference type="Proteomes" id="UP000676336">
    <property type="component" value="Unassembled WGS sequence"/>
</dbReference>
<dbReference type="SUPFAM" id="SSF57903">
    <property type="entry name" value="FYVE/PHD zinc finger"/>
    <property type="match status" value="2"/>
</dbReference>
<dbReference type="PROSITE" id="PS50016">
    <property type="entry name" value="ZF_PHD_2"/>
    <property type="match status" value="2"/>
</dbReference>
<feature type="non-terminal residue" evidence="10">
    <location>
        <position position="1"/>
    </location>
</feature>
<dbReference type="PRINTS" id="PR00503">
    <property type="entry name" value="BROMODOMAIN"/>
</dbReference>
<dbReference type="PANTHER" id="PTHR45975:SF2">
    <property type="entry name" value="NUCLEOSOME-REMODELING FACTOR SUBUNIT BPTF"/>
    <property type="match status" value="1"/>
</dbReference>
<evidence type="ECO:0000256" key="2">
    <source>
        <dbReference type="ARBA" id="ARBA00022771"/>
    </source>
</evidence>
<dbReference type="GO" id="GO:0016589">
    <property type="term" value="C:NURF complex"/>
    <property type="evidence" value="ECO:0007669"/>
    <property type="project" value="InterPro"/>
</dbReference>
<dbReference type="EMBL" id="CAJOBI010006874">
    <property type="protein sequence ID" value="CAF4071675.1"/>
    <property type="molecule type" value="Genomic_DNA"/>
</dbReference>
<dbReference type="Pfam" id="PF00439">
    <property type="entry name" value="Bromodomain"/>
    <property type="match status" value="1"/>
</dbReference>
<gene>
    <name evidence="10" type="ORF">SMN809_LOCUS15780</name>
</gene>
<dbReference type="InterPro" id="IPR013083">
    <property type="entry name" value="Znf_RING/FYVE/PHD"/>
</dbReference>
<feature type="compositionally biased region" description="Basic and acidic residues" evidence="7">
    <location>
        <begin position="131"/>
        <end position="146"/>
    </location>
</feature>
<organism evidence="10 11">
    <name type="scientific">Rotaria magnacalcarata</name>
    <dbReference type="NCBI Taxonomy" id="392030"/>
    <lineage>
        <taxon>Eukaryota</taxon>
        <taxon>Metazoa</taxon>
        <taxon>Spiralia</taxon>
        <taxon>Gnathifera</taxon>
        <taxon>Rotifera</taxon>
        <taxon>Eurotatoria</taxon>
        <taxon>Bdelloidea</taxon>
        <taxon>Philodinida</taxon>
        <taxon>Philodinidae</taxon>
        <taxon>Rotaria</taxon>
    </lineage>
</organism>
<reference evidence="10" key="1">
    <citation type="submission" date="2021-02" db="EMBL/GenBank/DDBJ databases">
        <authorList>
            <person name="Nowell W R."/>
        </authorList>
    </citation>
    <scope>NUCLEOTIDE SEQUENCE</scope>
</reference>
<feature type="compositionally biased region" description="Basic and acidic residues" evidence="7">
    <location>
        <begin position="99"/>
        <end position="112"/>
    </location>
</feature>
<dbReference type="InterPro" id="IPR001965">
    <property type="entry name" value="Znf_PHD"/>
</dbReference>
<dbReference type="PROSITE" id="PS50014">
    <property type="entry name" value="BROMODOMAIN_2"/>
    <property type="match status" value="1"/>
</dbReference>
<evidence type="ECO:0000313" key="11">
    <source>
        <dbReference type="Proteomes" id="UP000676336"/>
    </source>
</evidence>
<dbReference type="Gene3D" id="3.30.40.10">
    <property type="entry name" value="Zinc/RING finger domain, C3HC4 (zinc finger)"/>
    <property type="match status" value="2"/>
</dbReference>
<evidence type="ECO:0000256" key="6">
    <source>
        <dbReference type="PROSITE-ProRule" id="PRU00146"/>
    </source>
</evidence>
<proteinExistence type="predicted"/>
<dbReference type="SMART" id="SM00297">
    <property type="entry name" value="BROMO"/>
    <property type="match status" value="1"/>
</dbReference>
<feature type="domain" description="PHD-type" evidence="9">
    <location>
        <begin position="244"/>
        <end position="295"/>
    </location>
</feature>
<sequence length="472" mass="54477">IRICEAIVRTLISKIEREQNQELMKKRLKTSTTNLPVTDHRHIVLTRLLNERVDHLRKDFVADRLHRKTALVKEQVQTQRLKQQQLILKQQQQQATIIKKEPINSDDEKKIVDNPTTPTVKKARKSTGNETKTKRQETPKSSEQKIKKTPGKRTRPLPSTKTTSSDQSPAPKKVRRSNVDLSCEKRDSSDNDENLLKKRKPSSSSSTTTITNIAKMKSTEKPKKIITIKNSSNKKEKTEINLSDINCSCQRTDIPEKFFIQCELCSRWLHGTCVDLTPRLAEKLKEFICKGCTSSTQKAKERLYCVCQTPYDESKFYIGCDVCADWLHGSCVGITPEEADKFEVYVCPRCSTEKKQEFLNKPINNDEQKDLLTLTDQLLAHKMAWPFQKPVDIKDVPNYHTIIKEPMDLTTLKSKVMNSKFKTICDYIRDVNKIFNNCRQFNPMNSTFSQCANVVDNYFRQLLENLMIKGDN</sequence>
<comment type="caution">
    <text evidence="10">The sequence shown here is derived from an EMBL/GenBank/DDBJ whole genome shotgun (WGS) entry which is preliminary data.</text>
</comment>
<dbReference type="InterPro" id="IPR038028">
    <property type="entry name" value="BPTF"/>
</dbReference>
<feature type="compositionally biased region" description="Polar residues" evidence="7">
    <location>
        <begin position="157"/>
        <end position="168"/>
    </location>
</feature>
<dbReference type="InterPro" id="IPR011011">
    <property type="entry name" value="Znf_FYVE_PHD"/>
</dbReference>
<name>A0A8S2PTC4_9BILA</name>
<keyword evidence="4 5" id="KW-0103">Bromodomain</keyword>
<feature type="domain" description="PHD-type" evidence="9">
    <location>
        <begin position="302"/>
        <end position="353"/>
    </location>
</feature>
<accession>A0A8S2PTC4</accession>
<evidence type="ECO:0000256" key="1">
    <source>
        <dbReference type="ARBA" id="ARBA00022723"/>
    </source>
</evidence>
<dbReference type="SMART" id="SM00249">
    <property type="entry name" value="PHD"/>
    <property type="match status" value="2"/>
</dbReference>
<keyword evidence="1" id="KW-0479">Metal-binding</keyword>
<evidence type="ECO:0000313" key="10">
    <source>
        <dbReference type="EMBL" id="CAF4071675.1"/>
    </source>
</evidence>
<dbReference type="GO" id="GO:0000978">
    <property type="term" value="F:RNA polymerase II cis-regulatory region sequence-specific DNA binding"/>
    <property type="evidence" value="ECO:0007669"/>
    <property type="project" value="TreeGrafter"/>
</dbReference>
<evidence type="ECO:0000256" key="3">
    <source>
        <dbReference type="ARBA" id="ARBA00022833"/>
    </source>
</evidence>
<protein>
    <recommendedName>
        <fullName evidence="12">Bromodomain PHD finger transcription factor</fullName>
    </recommendedName>
</protein>
<evidence type="ECO:0000259" key="8">
    <source>
        <dbReference type="PROSITE" id="PS50014"/>
    </source>
</evidence>
<dbReference type="CDD" id="cd15560">
    <property type="entry name" value="PHD2_3_BPTF"/>
    <property type="match status" value="1"/>
</dbReference>
<evidence type="ECO:0000259" key="9">
    <source>
        <dbReference type="PROSITE" id="PS50016"/>
    </source>
</evidence>
<dbReference type="GO" id="GO:0008270">
    <property type="term" value="F:zinc ion binding"/>
    <property type="evidence" value="ECO:0007669"/>
    <property type="project" value="UniProtKB-KW"/>
</dbReference>
<evidence type="ECO:0000256" key="7">
    <source>
        <dbReference type="SAM" id="MobiDB-lite"/>
    </source>
</evidence>
<evidence type="ECO:0000256" key="5">
    <source>
        <dbReference type="PROSITE-ProRule" id="PRU00035"/>
    </source>
</evidence>
<dbReference type="GO" id="GO:0006357">
    <property type="term" value="P:regulation of transcription by RNA polymerase II"/>
    <property type="evidence" value="ECO:0007669"/>
    <property type="project" value="InterPro"/>
</dbReference>
<dbReference type="InterPro" id="IPR019787">
    <property type="entry name" value="Znf_PHD-finger"/>
</dbReference>
<feature type="region of interest" description="Disordered" evidence="7">
    <location>
        <begin position="99"/>
        <end position="218"/>
    </location>
</feature>
<evidence type="ECO:0000256" key="4">
    <source>
        <dbReference type="ARBA" id="ARBA00023117"/>
    </source>
</evidence>
<feature type="domain" description="Bromo" evidence="8">
    <location>
        <begin position="379"/>
        <end position="449"/>
    </location>
</feature>
<dbReference type="InterPro" id="IPR001487">
    <property type="entry name" value="Bromodomain"/>
</dbReference>
<dbReference type="InterPro" id="IPR036427">
    <property type="entry name" value="Bromodomain-like_sf"/>
</dbReference>
<dbReference type="PANTHER" id="PTHR45975">
    <property type="entry name" value="NUCLEOSOME-REMODELING FACTOR SUBUNIT BPTF"/>
    <property type="match status" value="1"/>
</dbReference>
<evidence type="ECO:0008006" key="12">
    <source>
        <dbReference type="Google" id="ProtNLM"/>
    </source>
</evidence>
<keyword evidence="2 6" id="KW-0863">Zinc-finger</keyword>
<keyword evidence="3" id="KW-0862">Zinc</keyword>
<dbReference type="Gene3D" id="1.20.920.10">
    <property type="entry name" value="Bromodomain-like"/>
    <property type="match status" value="1"/>
</dbReference>